<evidence type="ECO:0000256" key="1">
    <source>
        <dbReference type="SAM" id="MobiDB-lite"/>
    </source>
</evidence>
<name>A0A9P1D889_9DINO</name>
<feature type="compositionally biased region" description="Basic and acidic residues" evidence="1">
    <location>
        <begin position="974"/>
        <end position="984"/>
    </location>
</feature>
<feature type="compositionally biased region" description="Basic and acidic residues" evidence="1">
    <location>
        <begin position="955"/>
        <end position="967"/>
    </location>
</feature>
<gene>
    <name evidence="2" type="ORF">C1SCF055_LOCUS30528</name>
</gene>
<dbReference type="AlphaFoldDB" id="A0A9P1D889"/>
<evidence type="ECO:0000313" key="4">
    <source>
        <dbReference type="Proteomes" id="UP001152797"/>
    </source>
</evidence>
<feature type="region of interest" description="Disordered" evidence="1">
    <location>
        <begin position="923"/>
        <end position="984"/>
    </location>
</feature>
<sequence length="984" mass="110670">MNVNRSGAFKDESFGQARGKAVTAFEQVFSSSSSEFCEHFERLASDLHMDQAADKVKQRKWFSWLVRFRGLTQKCAEEEVELIDPDRVKDPSRRSQFGGLDTCWTTDLKLNKMALFLKGQPMPTLQGLADNATDEDKMDIKDVKKLAYEAGASQLAVAALVLERFDLHIKCRMIDYVETPIFVSHLRCMRAARDDALNRLFQANRARQAWIKDEIHELFSQIHNQVILARLGVRWTQGVTSAGEEELETLGSFWKLTVCMCSERAWFMLHYSDTCPEQFAAALDQRLNDPEALAAWDRIAECANVVLDAERSLGSETHPDRLALKQALDDIHWNKLRAVRWVYAKARAHGWSRASAYPYIHRMFSGISNTKTSQEDILQDLTNPARASRKKDISMTRAFFCMATSERLNALPTRVVRLVPGELAIHGKTHNVVADNFNPRPSKALLSPEPEVFRVATHALKTGDDKEVKPSGTQADETAVAALQALRFTAPTFESISALWPACLLQRESVFQRKTDGAYFVSLGFQKYCSLGWQLAEYQFLHTPTDMSMEDARDRLQFLHCTFVAGVGVVEGDNKEEFAGVPVKICSPSELPHCAKHFGSLLKVDGDCGRLLQHAIECKSLHLLTEEMLRRILLVIGKPIVKFGEKNVTKKSLVYSIVVAECPDLEVGVQSQLVLDMLNISTGISKQHLPDELADQCFKQMPFEEVQANFKDIKEKVDERLMGQKFREFTTRRVDERAQKQHETPEIIKALAPGHKGASIVMDWNKRAFEGYYPAGHPTKSTSMSWEEGNPNRTMLACLSFVVQYLWHNHHMKGRDCSKRPSIETVRSALAQGMQEAERLRAGLREKPEEQGGGDDAKAKPMRKRRRVTDETKLFDTPEPVVEGSGGATSSGGVASAADAAASSSRPVNAAAFFAAEDSLSTDSFDMENLFSSPKAKKQKNKDKKKKNKKAKKEKRSDKKDKKKENDVSQTSFTREDSDTAQRT</sequence>
<dbReference type="EMBL" id="CAMXCT010003487">
    <property type="protein sequence ID" value="CAI4004755.1"/>
    <property type="molecule type" value="Genomic_DNA"/>
</dbReference>
<feature type="compositionally biased region" description="Basic residues" evidence="1">
    <location>
        <begin position="935"/>
        <end position="954"/>
    </location>
</feature>
<accession>A0A9P1D889</accession>
<keyword evidence="4" id="KW-1185">Reference proteome</keyword>
<reference evidence="2" key="1">
    <citation type="submission" date="2022-10" db="EMBL/GenBank/DDBJ databases">
        <authorList>
            <person name="Chen Y."/>
            <person name="Dougan E. K."/>
            <person name="Chan C."/>
            <person name="Rhodes N."/>
            <person name="Thang M."/>
        </authorList>
    </citation>
    <scope>NUCLEOTIDE SEQUENCE</scope>
</reference>
<dbReference type="EMBL" id="CAMXCT030003487">
    <property type="protein sequence ID" value="CAL4792067.1"/>
    <property type="molecule type" value="Genomic_DNA"/>
</dbReference>
<protein>
    <submittedName>
        <fullName evidence="2">Uncharacterized protein</fullName>
    </submittedName>
</protein>
<reference evidence="3 4" key="2">
    <citation type="submission" date="2024-05" db="EMBL/GenBank/DDBJ databases">
        <authorList>
            <person name="Chen Y."/>
            <person name="Shah S."/>
            <person name="Dougan E. K."/>
            <person name="Thang M."/>
            <person name="Chan C."/>
        </authorList>
    </citation>
    <scope>NUCLEOTIDE SEQUENCE [LARGE SCALE GENOMIC DNA]</scope>
</reference>
<feature type="non-terminal residue" evidence="2">
    <location>
        <position position="1"/>
    </location>
</feature>
<organism evidence="2">
    <name type="scientific">Cladocopium goreaui</name>
    <dbReference type="NCBI Taxonomy" id="2562237"/>
    <lineage>
        <taxon>Eukaryota</taxon>
        <taxon>Sar</taxon>
        <taxon>Alveolata</taxon>
        <taxon>Dinophyceae</taxon>
        <taxon>Suessiales</taxon>
        <taxon>Symbiodiniaceae</taxon>
        <taxon>Cladocopium</taxon>
    </lineage>
</organism>
<dbReference type="OrthoDB" id="421151at2759"/>
<dbReference type="EMBL" id="CAMXCT020003487">
    <property type="protein sequence ID" value="CAL1158130.1"/>
    <property type="molecule type" value="Genomic_DNA"/>
</dbReference>
<feature type="region of interest" description="Disordered" evidence="1">
    <location>
        <begin position="844"/>
        <end position="894"/>
    </location>
</feature>
<proteinExistence type="predicted"/>
<feature type="compositionally biased region" description="Basic and acidic residues" evidence="1">
    <location>
        <begin position="844"/>
        <end position="859"/>
    </location>
</feature>
<comment type="caution">
    <text evidence="2">The sequence shown here is derived from an EMBL/GenBank/DDBJ whole genome shotgun (WGS) entry which is preliminary data.</text>
</comment>
<evidence type="ECO:0000313" key="3">
    <source>
        <dbReference type="EMBL" id="CAL4792067.1"/>
    </source>
</evidence>
<dbReference type="Proteomes" id="UP001152797">
    <property type="component" value="Unassembled WGS sequence"/>
</dbReference>
<evidence type="ECO:0000313" key="2">
    <source>
        <dbReference type="EMBL" id="CAI4004755.1"/>
    </source>
</evidence>